<keyword evidence="3" id="KW-0411">Iron-sulfur</keyword>
<reference evidence="6" key="1">
    <citation type="journal article" date="2015" name="MBio">
        <title>Genome-Resolved Metagenomic Analysis Reveals Roles for Candidate Phyla and Other Microbial Community Members in Biogeochemical Transformations in Oil Reservoirs.</title>
        <authorList>
            <person name="Hu P."/>
            <person name="Tom L."/>
            <person name="Singh A."/>
            <person name="Thomas B.C."/>
            <person name="Baker B.J."/>
            <person name="Piceno Y.M."/>
            <person name="Andersen G.L."/>
            <person name="Banfield J.F."/>
        </authorList>
    </citation>
    <scope>NUCLEOTIDE SEQUENCE [LARGE SCALE GENOMIC DNA]</scope>
</reference>
<dbReference type="Pfam" id="PF01656">
    <property type="entry name" value="CbiA"/>
    <property type="match status" value="1"/>
</dbReference>
<protein>
    <submittedName>
        <fullName evidence="5">Cobyrinic acid a,c-diamide synthase</fullName>
    </submittedName>
</protein>
<evidence type="ECO:0000256" key="1">
    <source>
        <dbReference type="ARBA" id="ARBA00022723"/>
    </source>
</evidence>
<dbReference type="AlphaFoldDB" id="A0A117LB36"/>
<feature type="domain" description="4Fe-4S ferredoxin-type" evidence="4">
    <location>
        <begin position="91"/>
        <end position="119"/>
    </location>
</feature>
<dbReference type="InterPro" id="IPR017900">
    <property type="entry name" value="4Fe4S_Fe_S_CS"/>
</dbReference>
<dbReference type="PANTHER" id="PTHR43063">
    <property type="entry name" value="4FE-4S CLUSTER CONTAINING PARA FAMILY ATPASE PROTEIN"/>
    <property type="match status" value="1"/>
</dbReference>
<evidence type="ECO:0000313" key="5">
    <source>
        <dbReference type="EMBL" id="KUK35995.1"/>
    </source>
</evidence>
<dbReference type="InterPro" id="IPR027417">
    <property type="entry name" value="P-loop_NTPase"/>
</dbReference>
<comment type="caution">
    <text evidence="5">The sequence shown here is derived from an EMBL/GenBank/DDBJ whole genome shotgun (WGS) entry which is preliminary data.</text>
</comment>
<sequence>MIISVLSGKGGTGKTTVAVNTAFSLAAKGEKVLLVDADVEEPNAALYLKPDLQESAGVSLLVPQIDEGRCDYCGRCSDFCQFNALAVAGSSMMTFPELCHGCGGCALVCPNQAIREVPREIGVIEKGWADGIEFWQGRLHVGEPLAVPITRALKDGLADIEDERVVIIDAPAGASCSVIEAVRDSDFALLVTEPTPFGRHDLEIALRLMQHLRLPHGVVINRAGTDNSIIAELCRERKIPVLLEIGFSAHLAELGSQGIPFSKALPYWQDKFYGMYQSLKECNSCASSW</sequence>
<dbReference type="PROSITE" id="PS00198">
    <property type="entry name" value="4FE4S_FER_1"/>
    <property type="match status" value="1"/>
</dbReference>
<dbReference type="SUPFAM" id="SSF54862">
    <property type="entry name" value="4Fe-4S ferredoxins"/>
    <property type="match status" value="1"/>
</dbReference>
<keyword evidence="1" id="KW-0479">Metal-binding</keyword>
<evidence type="ECO:0000313" key="6">
    <source>
        <dbReference type="Proteomes" id="UP000053326"/>
    </source>
</evidence>
<name>A0A117LB36_9THEO</name>
<dbReference type="InterPro" id="IPR017896">
    <property type="entry name" value="4Fe4S_Fe-S-bd"/>
</dbReference>
<evidence type="ECO:0000259" key="4">
    <source>
        <dbReference type="PROSITE" id="PS51379"/>
    </source>
</evidence>
<dbReference type="Gene3D" id="3.40.50.300">
    <property type="entry name" value="P-loop containing nucleotide triphosphate hydrolases"/>
    <property type="match status" value="1"/>
</dbReference>
<dbReference type="SUPFAM" id="SSF52540">
    <property type="entry name" value="P-loop containing nucleoside triphosphate hydrolases"/>
    <property type="match status" value="1"/>
</dbReference>
<keyword evidence="2" id="KW-0408">Iron</keyword>
<accession>A0A117LB36</accession>
<dbReference type="Gene3D" id="3.30.70.20">
    <property type="match status" value="1"/>
</dbReference>
<dbReference type="GO" id="GO:0051536">
    <property type="term" value="F:iron-sulfur cluster binding"/>
    <property type="evidence" value="ECO:0007669"/>
    <property type="project" value="UniProtKB-KW"/>
</dbReference>
<proteinExistence type="predicted"/>
<dbReference type="GO" id="GO:0046872">
    <property type="term" value="F:metal ion binding"/>
    <property type="evidence" value="ECO:0007669"/>
    <property type="project" value="UniProtKB-KW"/>
</dbReference>
<dbReference type="Pfam" id="PF00037">
    <property type="entry name" value="Fer4"/>
    <property type="match status" value="2"/>
</dbReference>
<dbReference type="EMBL" id="LGFO01000192">
    <property type="protein sequence ID" value="KUK35995.1"/>
    <property type="molecule type" value="Genomic_DNA"/>
</dbReference>
<organism evidence="5 6">
    <name type="scientific">Thermacetogenium phaeum</name>
    <dbReference type="NCBI Taxonomy" id="85874"/>
    <lineage>
        <taxon>Bacteria</taxon>
        <taxon>Bacillati</taxon>
        <taxon>Bacillota</taxon>
        <taxon>Clostridia</taxon>
        <taxon>Thermoanaerobacterales</taxon>
        <taxon>Thermoanaerobacteraceae</taxon>
        <taxon>Thermacetogenium</taxon>
    </lineage>
</organism>
<dbReference type="CDD" id="cd03110">
    <property type="entry name" value="SIMIBI_bact_arch"/>
    <property type="match status" value="1"/>
</dbReference>
<dbReference type="PROSITE" id="PS51379">
    <property type="entry name" value="4FE4S_FER_2"/>
    <property type="match status" value="2"/>
</dbReference>
<dbReference type="Proteomes" id="UP000053326">
    <property type="component" value="Unassembled WGS sequence"/>
</dbReference>
<dbReference type="PANTHER" id="PTHR43063:SF1">
    <property type="entry name" value="4FE-4S CLUSTER CONTAINING PARA FAMILY ATPASE PROTEIN"/>
    <property type="match status" value="1"/>
</dbReference>
<evidence type="ECO:0000256" key="2">
    <source>
        <dbReference type="ARBA" id="ARBA00023004"/>
    </source>
</evidence>
<dbReference type="OMA" id="FHEICHH"/>
<feature type="domain" description="4Fe-4S ferredoxin-type" evidence="4">
    <location>
        <begin position="61"/>
        <end position="90"/>
    </location>
</feature>
<dbReference type="InterPro" id="IPR002586">
    <property type="entry name" value="CobQ/CobB/MinD/ParA_Nub-bd_dom"/>
</dbReference>
<dbReference type="PATRIC" id="fig|85874.4.peg.761"/>
<evidence type="ECO:0000256" key="3">
    <source>
        <dbReference type="ARBA" id="ARBA00023014"/>
    </source>
</evidence>
<gene>
    <name evidence="5" type="ORF">XD66_1296</name>
</gene>